<organism evidence="2 3">
    <name type="scientific">Fusarium austroafricanum</name>
    <dbReference type="NCBI Taxonomy" id="2364996"/>
    <lineage>
        <taxon>Eukaryota</taxon>
        <taxon>Fungi</taxon>
        <taxon>Dikarya</taxon>
        <taxon>Ascomycota</taxon>
        <taxon>Pezizomycotina</taxon>
        <taxon>Sordariomycetes</taxon>
        <taxon>Hypocreomycetidae</taxon>
        <taxon>Hypocreales</taxon>
        <taxon>Nectriaceae</taxon>
        <taxon>Fusarium</taxon>
        <taxon>Fusarium concolor species complex</taxon>
    </lineage>
</organism>
<dbReference type="InterPro" id="IPR010730">
    <property type="entry name" value="HET"/>
</dbReference>
<evidence type="ECO:0000313" key="3">
    <source>
        <dbReference type="Proteomes" id="UP000605986"/>
    </source>
</evidence>
<protein>
    <submittedName>
        <fullName evidence="2">Heterokaryon incompatibility protein</fullName>
    </submittedName>
</protein>
<sequence length="718" mass="81349">MFRSPRSFFGITELGNVANFLKPGACHQHQELLASYLSLDTPHLAKDINALATARKASQVVLVRTPLHSSTVIKIILPLQPQLPKPPVAGLYAVRQSHDNEDFIGGRVLHPQWIDESLPRLWKSVCTRLHGDLCGSISDKSLPTVRPTWLVDVQEMRLVPAPQDCSYVALSYVWGSQNTLEANQSNIKWLQKKGSLSSQQTAIQVATTVRDAMGIVKLLDERYLWVDTLCIIQDDASHKHMEMSKMSDIYANATVAIMAVQGEHANSGLRGFRGVSEPRNLWQSVHCLQGTIVTMHPVTSVHHELGTDSPIWQTRGWTYQENLFARRRLIFDGDSIRWECSTCVMSEHIESSQYIKPLGFGVPDGQALFRRSIPDLYQLQRVLRDYNTRSFTYPEDALNAFAGMAFSLSPALSGCFISGLPAAFFGIALLWQPSERITRRTAKGQGSNHCLPSWSWAGWMGRVDFDCASASDFIRNGFLNGAGSGHRKHLIEPSLYWRHHETPESEGVPIQASILECRAAWLDGKTELSDGWSVHPVSEIPNVEHEPPRLRPWPDSFFKHKDHPGHCFWYPIPLLRQEDRSPGILAPYISCKTRRATLFLEMSDTVYRELPLLDSKKDWAGRMRIHNNREMQSENYPSLQAIELVEVAKGFSQRPLYPETTEEISVHPQYPNSVQGYEYYNVMWIEWTDGVAYRKGLGEVVSDVWVRERGEEFTLMLG</sequence>
<accession>A0A8H4KWD3</accession>
<dbReference type="Proteomes" id="UP000605986">
    <property type="component" value="Unassembled WGS sequence"/>
</dbReference>
<name>A0A8H4KWD3_9HYPO</name>
<dbReference type="PANTHER" id="PTHR33112:SF12">
    <property type="entry name" value="HETEROKARYON INCOMPATIBILITY DOMAIN-CONTAINING PROTEIN"/>
    <property type="match status" value="1"/>
</dbReference>
<keyword evidence="3" id="KW-1185">Reference proteome</keyword>
<gene>
    <name evidence="2" type="ORF">F53441_1085</name>
</gene>
<proteinExistence type="predicted"/>
<dbReference type="AlphaFoldDB" id="A0A8H4KWD3"/>
<evidence type="ECO:0000259" key="1">
    <source>
        <dbReference type="Pfam" id="PF06985"/>
    </source>
</evidence>
<dbReference type="EMBL" id="JAADJG010000044">
    <property type="protein sequence ID" value="KAF4456874.1"/>
    <property type="molecule type" value="Genomic_DNA"/>
</dbReference>
<reference evidence="2" key="1">
    <citation type="submission" date="2020-01" db="EMBL/GenBank/DDBJ databases">
        <title>Identification and distribution of gene clusters putatively required for synthesis of sphingolipid metabolism inhibitors in phylogenetically diverse species of the filamentous fungus Fusarium.</title>
        <authorList>
            <person name="Kim H.-S."/>
            <person name="Busman M."/>
            <person name="Brown D.W."/>
            <person name="Divon H."/>
            <person name="Uhlig S."/>
            <person name="Proctor R.H."/>
        </authorList>
    </citation>
    <scope>NUCLEOTIDE SEQUENCE</scope>
    <source>
        <strain evidence="2">NRRL 53441</strain>
    </source>
</reference>
<feature type="domain" description="Heterokaryon incompatibility" evidence="1">
    <location>
        <begin position="167"/>
        <end position="321"/>
    </location>
</feature>
<dbReference type="PANTHER" id="PTHR33112">
    <property type="entry name" value="DOMAIN PROTEIN, PUTATIVE-RELATED"/>
    <property type="match status" value="1"/>
</dbReference>
<dbReference type="OrthoDB" id="5135333at2759"/>
<dbReference type="Pfam" id="PF06985">
    <property type="entry name" value="HET"/>
    <property type="match status" value="1"/>
</dbReference>
<evidence type="ECO:0000313" key="2">
    <source>
        <dbReference type="EMBL" id="KAF4456874.1"/>
    </source>
</evidence>
<comment type="caution">
    <text evidence="2">The sequence shown here is derived from an EMBL/GenBank/DDBJ whole genome shotgun (WGS) entry which is preliminary data.</text>
</comment>